<dbReference type="InterPro" id="IPR050951">
    <property type="entry name" value="Retrovirus_Pol_polyprotein"/>
</dbReference>
<dbReference type="InterPro" id="IPR043128">
    <property type="entry name" value="Rev_trsase/Diguanyl_cyclase"/>
</dbReference>
<sequence length="276" mass="31654">MKVDEDSKKYLVVTTPWGNLKHKTFAQGWITSQDEFDRRVNEILAEFPHVKSNRDGCLIGGKDRNEHNRTLDLVLTRLQDHGLTLTLRLEKCEFGKGRNRVLWCQIYGRRNQTIEGESESVARIFAQIALPLRQLLTKSTSTFQWGPIEQEAFDSLKSSLTEQTTLKLSYFVPGRPIRIYVDAGKKTEKSSNVPGGLCAILCQQGLDYVVKYQKGAENIADYGSRHLTRRHDDVPMVKSVNELEEGLRTFVSEDNEYLSRMAKDDNDYQFLKCKSK</sequence>
<dbReference type="Gene3D" id="3.30.70.270">
    <property type="match status" value="2"/>
</dbReference>
<dbReference type="EMBL" id="CACRXK020020808">
    <property type="protein sequence ID" value="CAB4035191.1"/>
    <property type="molecule type" value="Genomic_DNA"/>
</dbReference>
<protein>
    <submittedName>
        <fullName evidence="1">Uncharacterized protein</fullName>
    </submittedName>
</protein>
<accession>A0A6S7JVT8</accession>
<dbReference type="InterPro" id="IPR043502">
    <property type="entry name" value="DNA/RNA_pol_sf"/>
</dbReference>
<reference evidence="1" key="1">
    <citation type="submission" date="2020-04" db="EMBL/GenBank/DDBJ databases">
        <authorList>
            <person name="Alioto T."/>
            <person name="Alioto T."/>
            <person name="Gomez Garrido J."/>
        </authorList>
    </citation>
    <scope>NUCLEOTIDE SEQUENCE</scope>
    <source>
        <strain evidence="1">A484AB</strain>
    </source>
</reference>
<dbReference type="PANTHER" id="PTHR37984:SF9">
    <property type="entry name" value="INTEGRASE CATALYTIC DOMAIN-CONTAINING PROTEIN"/>
    <property type="match status" value="1"/>
</dbReference>
<evidence type="ECO:0000313" key="1">
    <source>
        <dbReference type="EMBL" id="CAB4035191.1"/>
    </source>
</evidence>
<comment type="caution">
    <text evidence="1">The sequence shown here is derived from an EMBL/GenBank/DDBJ whole genome shotgun (WGS) entry which is preliminary data.</text>
</comment>
<organism evidence="1 2">
    <name type="scientific">Paramuricea clavata</name>
    <name type="common">Red gorgonian</name>
    <name type="synonym">Violescent sea-whip</name>
    <dbReference type="NCBI Taxonomy" id="317549"/>
    <lineage>
        <taxon>Eukaryota</taxon>
        <taxon>Metazoa</taxon>
        <taxon>Cnidaria</taxon>
        <taxon>Anthozoa</taxon>
        <taxon>Octocorallia</taxon>
        <taxon>Malacalcyonacea</taxon>
        <taxon>Plexauridae</taxon>
        <taxon>Paramuricea</taxon>
    </lineage>
</organism>
<dbReference type="SUPFAM" id="SSF56672">
    <property type="entry name" value="DNA/RNA polymerases"/>
    <property type="match status" value="1"/>
</dbReference>
<dbReference type="AlphaFoldDB" id="A0A6S7JVT8"/>
<gene>
    <name evidence="1" type="ORF">PACLA_8A003345</name>
</gene>
<dbReference type="OrthoDB" id="10068564at2759"/>
<proteinExistence type="predicted"/>
<keyword evidence="2" id="KW-1185">Reference proteome</keyword>
<dbReference type="Proteomes" id="UP001152795">
    <property type="component" value="Unassembled WGS sequence"/>
</dbReference>
<dbReference type="Gene3D" id="3.10.10.10">
    <property type="entry name" value="HIV Type 1 Reverse Transcriptase, subunit A, domain 1"/>
    <property type="match status" value="1"/>
</dbReference>
<evidence type="ECO:0000313" key="2">
    <source>
        <dbReference type="Proteomes" id="UP001152795"/>
    </source>
</evidence>
<name>A0A6S7JVT8_PARCT</name>
<dbReference type="PANTHER" id="PTHR37984">
    <property type="entry name" value="PROTEIN CBG26694"/>
    <property type="match status" value="1"/>
</dbReference>